<dbReference type="Proteomes" id="UP001521222">
    <property type="component" value="Unassembled WGS sequence"/>
</dbReference>
<gene>
    <name evidence="3" type="ORF">SLS59_006110</name>
</gene>
<organism evidence="3 4">
    <name type="scientific">Nothophoma quercina</name>
    <dbReference type="NCBI Taxonomy" id="749835"/>
    <lineage>
        <taxon>Eukaryota</taxon>
        <taxon>Fungi</taxon>
        <taxon>Dikarya</taxon>
        <taxon>Ascomycota</taxon>
        <taxon>Pezizomycotina</taxon>
        <taxon>Dothideomycetes</taxon>
        <taxon>Pleosporomycetidae</taxon>
        <taxon>Pleosporales</taxon>
        <taxon>Pleosporineae</taxon>
        <taxon>Didymellaceae</taxon>
        <taxon>Nothophoma</taxon>
    </lineage>
</organism>
<evidence type="ECO:0000313" key="3">
    <source>
        <dbReference type="EMBL" id="KAL1600036.1"/>
    </source>
</evidence>
<dbReference type="Pfam" id="PF12937">
    <property type="entry name" value="F-box-like"/>
    <property type="match status" value="1"/>
</dbReference>
<evidence type="ECO:0000313" key="4">
    <source>
        <dbReference type="Proteomes" id="UP001521222"/>
    </source>
</evidence>
<dbReference type="InterPro" id="IPR001810">
    <property type="entry name" value="F-box_dom"/>
</dbReference>
<dbReference type="CDD" id="cd09917">
    <property type="entry name" value="F-box_SF"/>
    <property type="match status" value="1"/>
</dbReference>
<keyword evidence="4" id="KW-1185">Reference proteome</keyword>
<evidence type="ECO:0000259" key="2">
    <source>
        <dbReference type="PROSITE" id="PS50181"/>
    </source>
</evidence>
<evidence type="ECO:0000256" key="1">
    <source>
        <dbReference type="SAM" id="MobiDB-lite"/>
    </source>
</evidence>
<proteinExistence type="predicted"/>
<comment type="caution">
    <text evidence="3">The sequence shown here is derived from an EMBL/GenBank/DDBJ whole genome shotgun (WGS) entry which is preliminary data.</text>
</comment>
<sequence>MASLLSLPDELLCEVLGYLEPEDDLTPETTGVKDGQWTIEHSGRALAAVAKTCKRLNPVATQLLYSRYEATYDDPVLGQIDRIRLDPVARKYLRHVRIFGRHPRSKAPKATYEPSRQRLKQLEAELAHFNPFGYAQDHLNNNPVNASLKEPALLELTAIVMQAENLETGIFRDGTWRSEEKESAHYPLLEDILPPEVTKLHLIMGPRISPEQGKSYLNMLSGILDTKVKHLHVTWGPMAWQNDLPINFWHIKRYLMQNGRDFTYRIKTSINRGYETVSVRHPVLDERLNHLADTLANHFEAGVEMALHFTGPTVDLPRRVMDALGLEEDWLQSEAAKEVLFGQVFDYHVEGDALEKNIQTYEEEVDDWWAGIVSSDEDQDSSDAGSEVLGAFQD</sequence>
<reference evidence="3 4" key="1">
    <citation type="submission" date="2024-02" db="EMBL/GenBank/DDBJ databases">
        <title>De novo assembly and annotation of 12 fungi associated with fruit tree decline syndrome in Ontario, Canada.</title>
        <authorList>
            <person name="Sulman M."/>
            <person name="Ellouze W."/>
            <person name="Ilyukhin E."/>
        </authorList>
    </citation>
    <scope>NUCLEOTIDE SEQUENCE [LARGE SCALE GENOMIC DNA]</scope>
    <source>
        <strain evidence="3 4">M97-236</strain>
    </source>
</reference>
<protein>
    <recommendedName>
        <fullName evidence="2">F-box domain-containing protein</fullName>
    </recommendedName>
</protein>
<feature type="region of interest" description="Disordered" evidence="1">
    <location>
        <begin position="375"/>
        <end position="394"/>
    </location>
</feature>
<feature type="domain" description="F-box" evidence="2">
    <location>
        <begin position="1"/>
        <end position="23"/>
    </location>
</feature>
<dbReference type="EMBL" id="JAKIXB020000019">
    <property type="protein sequence ID" value="KAL1600036.1"/>
    <property type="molecule type" value="Genomic_DNA"/>
</dbReference>
<accession>A0ABR3R6H6</accession>
<dbReference type="PROSITE" id="PS50181">
    <property type="entry name" value="FBOX"/>
    <property type="match status" value="1"/>
</dbReference>
<name>A0ABR3R6H6_9PLEO</name>